<reference evidence="3 4" key="1">
    <citation type="submission" date="2016-10" db="EMBL/GenBank/DDBJ databases">
        <authorList>
            <person name="Varghese N."/>
            <person name="Submissions S."/>
        </authorList>
    </citation>
    <scope>NUCLEOTIDE SEQUENCE [LARGE SCALE GENOMIC DNA]</scope>
    <source>
        <strain evidence="3 4">DSM 25353</strain>
    </source>
</reference>
<dbReference type="Pfam" id="PF04519">
    <property type="entry name" value="Bactofilin"/>
    <property type="match status" value="1"/>
</dbReference>
<proteinExistence type="inferred from homology"/>
<evidence type="ECO:0000313" key="4">
    <source>
        <dbReference type="Proteomes" id="UP000198711"/>
    </source>
</evidence>
<dbReference type="InterPro" id="IPR007607">
    <property type="entry name" value="BacA/B"/>
</dbReference>
<protein>
    <submittedName>
        <fullName evidence="3">Polymer-forming protein</fullName>
    </submittedName>
</protein>
<dbReference type="AlphaFoldDB" id="A0A8X8LEM0"/>
<feature type="compositionally biased region" description="Polar residues" evidence="2">
    <location>
        <begin position="12"/>
        <end position="21"/>
    </location>
</feature>
<accession>A0A8X8LEM0</accession>
<evidence type="ECO:0000256" key="1">
    <source>
        <dbReference type="ARBA" id="ARBA00044755"/>
    </source>
</evidence>
<dbReference type="RefSeq" id="WP_092723940.1">
    <property type="nucleotide sequence ID" value="NZ_FNNO01000008.1"/>
</dbReference>
<gene>
    <name evidence="3" type="ORF">SAMN05444410_108112</name>
</gene>
<dbReference type="Proteomes" id="UP000198711">
    <property type="component" value="Unassembled WGS sequence"/>
</dbReference>
<organism evidence="3 4">
    <name type="scientific">Hydrobacter penzbergensis</name>
    <dbReference type="NCBI Taxonomy" id="1235997"/>
    <lineage>
        <taxon>Bacteria</taxon>
        <taxon>Pseudomonadati</taxon>
        <taxon>Bacteroidota</taxon>
        <taxon>Chitinophagia</taxon>
        <taxon>Chitinophagales</taxon>
        <taxon>Chitinophagaceae</taxon>
        <taxon>Hydrobacter</taxon>
    </lineage>
</organism>
<comment type="caution">
    <text evidence="3">The sequence shown here is derived from an EMBL/GenBank/DDBJ whole genome shotgun (WGS) entry which is preliminary data.</text>
</comment>
<sequence length="203" mass="22850">MNKFREQILHDPNSSYQPQSSIADDKQLFITKSTNISGVLDSENDITLDGNFSGVLYSKKTIHITPTGVVKGVIICNDIKVEGELEGSVYSLRVNLFKDSVLKGNIHCTIINTEMNQFVDANIKLLSLENSIFETSSLDLFNQLKEIFSKNNKDNNYLSVFQEKLDQIKPSTKFYHQTIYVAPSHETKHSNSGIEDITPEEGN</sequence>
<evidence type="ECO:0000256" key="2">
    <source>
        <dbReference type="SAM" id="MobiDB-lite"/>
    </source>
</evidence>
<comment type="similarity">
    <text evidence="1">Belongs to the bactofilin family.</text>
</comment>
<dbReference type="EMBL" id="FNNO01000008">
    <property type="protein sequence ID" value="SDX03994.1"/>
    <property type="molecule type" value="Genomic_DNA"/>
</dbReference>
<name>A0A8X8LEM0_9BACT</name>
<feature type="region of interest" description="Disordered" evidence="2">
    <location>
        <begin position="1"/>
        <end position="21"/>
    </location>
</feature>
<evidence type="ECO:0000313" key="3">
    <source>
        <dbReference type="EMBL" id="SDX03994.1"/>
    </source>
</evidence>
<dbReference type="PANTHER" id="PTHR35024">
    <property type="entry name" value="HYPOTHETICAL CYTOSOLIC PROTEIN"/>
    <property type="match status" value="1"/>
</dbReference>
<keyword evidence="4" id="KW-1185">Reference proteome</keyword>
<dbReference type="PANTHER" id="PTHR35024:SF4">
    <property type="entry name" value="POLYMER-FORMING CYTOSKELETAL PROTEIN"/>
    <property type="match status" value="1"/>
</dbReference>